<keyword evidence="1" id="KW-0175">Coiled coil</keyword>
<dbReference type="AlphaFoldDB" id="A0A5N4AD19"/>
<accession>A0A5N4AD19</accession>
<evidence type="ECO:0000313" key="2">
    <source>
        <dbReference type="EMBL" id="KAB0795179.1"/>
    </source>
</evidence>
<dbReference type="Gene3D" id="1.10.287.1490">
    <property type="match status" value="1"/>
</dbReference>
<dbReference type="Proteomes" id="UP000327044">
    <property type="component" value="Unassembled WGS sequence"/>
</dbReference>
<dbReference type="InParanoid" id="A0A5N4AD19"/>
<reference evidence="2 3" key="1">
    <citation type="journal article" date="2018" name="Elife">
        <title>Firefly genomes illuminate parallel origins of bioluminescence in beetles.</title>
        <authorList>
            <person name="Fallon T.R."/>
            <person name="Lower S.E."/>
            <person name="Chang C.H."/>
            <person name="Bessho-Uehara M."/>
            <person name="Martin G.J."/>
            <person name="Bewick A.J."/>
            <person name="Behringer M."/>
            <person name="Debat H.J."/>
            <person name="Wong I."/>
            <person name="Day J.C."/>
            <person name="Suvorov A."/>
            <person name="Silva C.J."/>
            <person name="Stanger-Hall K.F."/>
            <person name="Hall D.W."/>
            <person name="Schmitz R.J."/>
            <person name="Nelson D.R."/>
            <person name="Lewis S.M."/>
            <person name="Shigenobu S."/>
            <person name="Bybee S.M."/>
            <person name="Larracuente A.M."/>
            <person name="Oba Y."/>
            <person name="Weng J.K."/>
        </authorList>
    </citation>
    <scope>NUCLEOTIDE SEQUENCE [LARGE SCALE GENOMIC DNA]</scope>
    <source>
        <strain evidence="2">1611_PpyrPB1</strain>
        <tissue evidence="2">Whole body</tissue>
    </source>
</reference>
<protein>
    <submittedName>
        <fullName evidence="2">Uncharacterized protein</fullName>
    </submittedName>
</protein>
<organism evidence="2 3">
    <name type="scientific">Photinus pyralis</name>
    <name type="common">Common eastern firefly</name>
    <name type="synonym">Lampyris pyralis</name>
    <dbReference type="NCBI Taxonomy" id="7054"/>
    <lineage>
        <taxon>Eukaryota</taxon>
        <taxon>Metazoa</taxon>
        <taxon>Ecdysozoa</taxon>
        <taxon>Arthropoda</taxon>
        <taxon>Hexapoda</taxon>
        <taxon>Insecta</taxon>
        <taxon>Pterygota</taxon>
        <taxon>Neoptera</taxon>
        <taxon>Endopterygota</taxon>
        <taxon>Coleoptera</taxon>
        <taxon>Polyphaga</taxon>
        <taxon>Elateriformia</taxon>
        <taxon>Elateroidea</taxon>
        <taxon>Lampyridae</taxon>
        <taxon>Lampyrinae</taxon>
        <taxon>Photinus</taxon>
    </lineage>
</organism>
<evidence type="ECO:0000313" key="3">
    <source>
        <dbReference type="Proteomes" id="UP000327044"/>
    </source>
</evidence>
<sequence>MEPFSPGNSLQKQLEELQQHMNQIVEEKRVVTAELSKSENAINKLMEQIVTLQKRSKVSVQDPSDKRNGDTVSDFNFITRHLFFLEELLTDGQKGEVCNKTQDEHQRELESDLCRLQQDIPNMEQCLQTLRHYLDLSERQRLRLIAVKEKFLMDGETENEEQSLLPALRRPNMEILTYKLGVKGFPCFNDEEGGSSSRSSLGGSLSTVADRWKCSVENFTNGPSKVNEDLSLTDCQKIIHHQKITIDDLTTQIYKQKFTISQLTKDLNHLRFLHQQILQMEQNQRSQEMKMLGLERQNDVYYISIVKLMEKNDELQKKLSNEQENDLNVPNTRSVLTICNSTATDARDLISEKFSQTVQNDDINEAIKDLDQESILKNLTRKDVQLKVMINMIARQNDRIDVLEQERKDDDAKIDTLKTDINHLTKEKGELKSHIDNLTRSIETLNGINEKLTSELLQMQETVAVNEELQQLQRENAALVKERDEAVISNNDLVMKYNNLRNHIGAFQPLVHSRKVRRLKSVLVKLKLNLRKNKALTNERTEQLSELQAKCEVLICKYDDVTLQSSEFLSQRDELQKDKDKLLSALESTLIEKEELEIRLNKRNRTICQCCLKLNREIMTLKGNIQHLHLQNEINLSEQETTFLKKIEQETIFLKKDCVAIQTKLNEANGNLRVTTEQLESEKIAKDKLLKNNVELQNKLHYLDYKYKGTIDKLGKDKSALQNDLNALDQKYAKLSEDNLNLQSKILEIEIRYSTQEETLQTTMAELKEQSDMVQQLTTDLEEQSMQLELFQDNNILCKQKIESFCGEREIVEQQLQKTIKHLKRSELKYLSIRKLLVDIEAYVAGDSSEDNSEIFNLKISLKNCQDELFEVEDKLTDSLSAAKFFDEQVTHMSENHQKLNRCIIVLVTTWRGVLEKVMNVQVLLDQLAAVNLKSFTSLDKTIFQLHEQTCLTIELLGTLNTFKLNANDSGELPILPHHKCPQL</sequence>
<evidence type="ECO:0000256" key="1">
    <source>
        <dbReference type="SAM" id="Coils"/>
    </source>
</evidence>
<dbReference type="EMBL" id="VVIM01000008">
    <property type="protein sequence ID" value="KAB0795179.1"/>
    <property type="molecule type" value="Genomic_DNA"/>
</dbReference>
<proteinExistence type="predicted"/>
<comment type="caution">
    <text evidence="2">The sequence shown here is derived from an EMBL/GenBank/DDBJ whole genome shotgun (WGS) entry which is preliminary data.</text>
</comment>
<gene>
    <name evidence="2" type="ORF">PPYR_12018</name>
</gene>
<feature type="coiled-coil region" evidence="1">
    <location>
        <begin position="386"/>
        <end position="489"/>
    </location>
</feature>
<feature type="coiled-coil region" evidence="1">
    <location>
        <begin position="7"/>
        <end position="55"/>
    </location>
</feature>
<feature type="coiled-coil region" evidence="1">
    <location>
        <begin position="679"/>
        <end position="794"/>
    </location>
</feature>
<keyword evidence="3" id="KW-1185">Reference proteome</keyword>
<feature type="coiled-coil region" evidence="1">
    <location>
        <begin position="572"/>
        <end position="606"/>
    </location>
</feature>
<name>A0A5N4AD19_PHOPY</name>